<feature type="transmembrane region" description="Helical" evidence="1">
    <location>
        <begin position="97"/>
        <end position="112"/>
    </location>
</feature>
<dbReference type="EMBL" id="JMIR01000031">
    <property type="protein sequence ID" value="KEO81889.1"/>
    <property type="molecule type" value="Genomic_DNA"/>
</dbReference>
<dbReference type="STRING" id="1157490.EL26_18810"/>
<sequence>MKKVSFPHFLDHIQTSRQARGLTAIQLQDVTFLHDLTNDPIQTLDLLEEVTTALDAPVSRNTLKSDYLSPYLHYNVRDLYDAFLRIDANRKYERKRKIGFVIGLTLAGASLYELFVEVAVLPCILLALITSGIFQYLRGTTS</sequence>
<dbReference type="OrthoDB" id="9842989at2"/>
<dbReference type="AlphaFoldDB" id="A0A074LL98"/>
<evidence type="ECO:0000313" key="2">
    <source>
        <dbReference type="EMBL" id="KEO81889.1"/>
    </source>
</evidence>
<keyword evidence="1" id="KW-0472">Membrane</keyword>
<protein>
    <submittedName>
        <fullName evidence="2">Uncharacterized protein</fullName>
    </submittedName>
</protein>
<organism evidence="2 3">
    <name type="scientific">Tumebacillus flagellatus</name>
    <dbReference type="NCBI Taxonomy" id="1157490"/>
    <lineage>
        <taxon>Bacteria</taxon>
        <taxon>Bacillati</taxon>
        <taxon>Bacillota</taxon>
        <taxon>Bacilli</taxon>
        <taxon>Bacillales</taxon>
        <taxon>Alicyclobacillaceae</taxon>
        <taxon>Tumebacillus</taxon>
    </lineage>
</organism>
<keyword evidence="1" id="KW-0812">Transmembrane</keyword>
<dbReference type="Proteomes" id="UP000027931">
    <property type="component" value="Unassembled WGS sequence"/>
</dbReference>
<evidence type="ECO:0000313" key="3">
    <source>
        <dbReference type="Proteomes" id="UP000027931"/>
    </source>
</evidence>
<proteinExistence type="predicted"/>
<gene>
    <name evidence="2" type="ORF">EL26_18810</name>
</gene>
<reference evidence="2 3" key="1">
    <citation type="journal article" date="2013" name="Int. J. Syst. Evol. Microbiol.">
        <title>Tumebacillus flagellatus sp. nov., an alpha-amylase/pullulanase-producing bacterium isolated from cassava wastewater.</title>
        <authorList>
            <person name="Wang Q."/>
            <person name="Xie N."/>
            <person name="Qin Y."/>
            <person name="Shen N."/>
            <person name="Zhu J."/>
            <person name="Mi H."/>
            <person name="Huang R."/>
        </authorList>
    </citation>
    <scope>NUCLEOTIDE SEQUENCE [LARGE SCALE GENOMIC DNA]</scope>
    <source>
        <strain evidence="2 3">GST4</strain>
    </source>
</reference>
<keyword evidence="1" id="KW-1133">Transmembrane helix</keyword>
<evidence type="ECO:0000256" key="1">
    <source>
        <dbReference type="SAM" id="Phobius"/>
    </source>
</evidence>
<accession>A0A074LL98</accession>
<keyword evidence="3" id="KW-1185">Reference proteome</keyword>
<comment type="caution">
    <text evidence="2">The sequence shown here is derived from an EMBL/GenBank/DDBJ whole genome shotgun (WGS) entry which is preliminary data.</text>
</comment>
<dbReference type="RefSeq" id="WP_038092016.1">
    <property type="nucleotide sequence ID" value="NZ_JMIR01000031.1"/>
</dbReference>
<name>A0A074LL98_9BACL</name>